<feature type="compositionally biased region" description="Low complexity" evidence="17">
    <location>
        <begin position="388"/>
        <end position="403"/>
    </location>
</feature>
<evidence type="ECO:0000256" key="14">
    <source>
        <dbReference type="ARBA" id="ARBA00023118"/>
    </source>
</evidence>
<dbReference type="PANTHER" id="PTHR14074">
    <property type="entry name" value="HELICASE WITH DEATH DOMAIN-RELATED"/>
    <property type="match status" value="1"/>
</dbReference>
<feature type="domain" description="Helicase ATP-binding" evidence="19">
    <location>
        <begin position="433"/>
        <end position="621"/>
    </location>
</feature>
<feature type="compositionally biased region" description="Polar residues" evidence="17">
    <location>
        <begin position="288"/>
        <end position="304"/>
    </location>
</feature>
<dbReference type="InterPro" id="IPR041204">
    <property type="entry name" value="RIG-I-like_C"/>
</dbReference>
<comment type="subcellular location">
    <subcellularLocation>
        <location evidence="1">Cytoplasm</location>
    </subcellularLocation>
</comment>
<evidence type="ECO:0000256" key="1">
    <source>
        <dbReference type="ARBA" id="ARBA00004496"/>
    </source>
</evidence>
<evidence type="ECO:0000256" key="6">
    <source>
        <dbReference type="ARBA" id="ARBA00022723"/>
    </source>
</evidence>
<dbReference type="Pfam" id="PF18119">
    <property type="entry name" value="RIG-I_C"/>
    <property type="match status" value="1"/>
</dbReference>
<feature type="compositionally biased region" description="Basic and acidic residues" evidence="17">
    <location>
        <begin position="415"/>
        <end position="426"/>
    </location>
</feature>
<feature type="compositionally biased region" description="Polar residues" evidence="17">
    <location>
        <begin position="176"/>
        <end position="204"/>
    </location>
</feature>
<dbReference type="SUPFAM" id="SSF47986">
    <property type="entry name" value="DEATH domain"/>
    <property type="match status" value="1"/>
</dbReference>
<dbReference type="PROSITE" id="PS51192">
    <property type="entry name" value="HELICASE_ATP_BIND_1"/>
    <property type="match status" value="1"/>
</dbReference>
<comment type="similarity">
    <text evidence="2">Belongs to the helicase family. RLR subfamily.</text>
</comment>
<dbReference type="RefSeq" id="XP_038061529.1">
    <property type="nucleotide sequence ID" value="XM_038205601.1"/>
</dbReference>
<evidence type="ECO:0000259" key="19">
    <source>
        <dbReference type="PROSITE" id="PS51192"/>
    </source>
</evidence>
<dbReference type="SMART" id="SM00031">
    <property type="entry name" value="DED"/>
    <property type="match status" value="1"/>
</dbReference>
<dbReference type="GeneID" id="119732179"/>
<dbReference type="PANTHER" id="PTHR14074:SF36">
    <property type="entry name" value="RNA HELICASE"/>
    <property type="match status" value="1"/>
</dbReference>
<evidence type="ECO:0000256" key="16">
    <source>
        <dbReference type="SAM" id="Coils"/>
    </source>
</evidence>
<keyword evidence="4" id="KW-0963">Cytoplasm</keyword>
<evidence type="ECO:0000256" key="8">
    <source>
        <dbReference type="ARBA" id="ARBA00022801"/>
    </source>
</evidence>
<proteinExistence type="inferred from homology"/>
<evidence type="ECO:0000256" key="5">
    <source>
        <dbReference type="ARBA" id="ARBA00022588"/>
    </source>
</evidence>
<dbReference type="InterPro" id="IPR021673">
    <property type="entry name" value="RLR_CTR"/>
</dbReference>
<keyword evidence="9" id="KW-0347">Helicase</keyword>
<feature type="compositionally biased region" description="Polar residues" evidence="17">
    <location>
        <begin position="318"/>
        <end position="347"/>
    </location>
</feature>
<reference evidence="22" key="1">
    <citation type="submission" date="2022-11" db="UniProtKB">
        <authorList>
            <consortium name="EnsemblMetazoa"/>
        </authorList>
    </citation>
    <scope>IDENTIFICATION</scope>
</reference>
<keyword evidence="14" id="KW-0051">Antiviral defense</keyword>
<evidence type="ECO:0000256" key="9">
    <source>
        <dbReference type="ARBA" id="ARBA00022806"/>
    </source>
</evidence>
<evidence type="ECO:0000259" key="18">
    <source>
        <dbReference type="PROSITE" id="PS50168"/>
    </source>
</evidence>
<dbReference type="SUPFAM" id="SSF52540">
    <property type="entry name" value="P-loop containing nucleoside triphosphate hydrolases"/>
    <property type="match status" value="1"/>
</dbReference>
<dbReference type="GO" id="GO:0003677">
    <property type="term" value="F:DNA binding"/>
    <property type="evidence" value="ECO:0007669"/>
    <property type="project" value="InterPro"/>
</dbReference>
<evidence type="ECO:0000256" key="13">
    <source>
        <dbReference type="ARBA" id="ARBA00022884"/>
    </source>
</evidence>
<evidence type="ECO:0000256" key="10">
    <source>
        <dbReference type="ARBA" id="ARBA00022833"/>
    </source>
</evidence>
<keyword evidence="16" id="KW-0175">Coiled coil</keyword>
<dbReference type="InterPro" id="IPR014001">
    <property type="entry name" value="Helicase_ATP-bd"/>
</dbReference>
<evidence type="ECO:0000259" key="21">
    <source>
        <dbReference type="PROSITE" id="PS51789"/>
    </source>
</evidence>
<keyword evidence="12" id="KW-0391">Immunity</keyword>
<dbReference type="InterPro" id="IPR027417">
    <property type="entry name" value="P-loop_NTPase"/>
</dbReference>
<dbReference type="GO" id="GO:0003723">
    <property type="term" value="F:RNA binding"/>
    <property type="evidence" value="ECO:0007669"/>
    <property type="project" value="UniProtKB-KW"/>
</dbReference>
<evidence type="ECO:0000313" key="22">
    <source>
        <dbReference type="EnsemblMetazoa" id="XP_038061529.1"/>
    </source>
</evidence>
<dbReference type="SMART" id="SM00487">
    <property type="entry name" value="DEXDc"/>
    <property type="match status" value="1"/>
</dbReference>
<dbReference type="PROSITE" id="PS51789">
    <property type="entry name" value="RLR_CTR"/>
    <property type="match status" value="1"/>
</dbReference>
<evidence type="ECO:0000256" key="17">
    <source>
        <dbReference type="SAM" id="MobiDB-lite"/>
    </source>
</evidence>
<protein>
    <recommendedName>
        <fullName evidence="3">RNA helicase</fullName>
        <ecNumber evidence="3">3.6.4.13</ecNumber>
    </recommendedName>
</protein>
<feature type="compositionally biased region" description="Low complexity" evidence="17">
    <location>
        <begin position="145"/>
        <end position="163"/>
    </location>
</feature>
<keyword evidence="11" id="KW-0067">ATP-binding</keyword>
<dbReference type="Pfam" id="PF00271">
    <property type="entry name" value="Helicase_C"/>
    <property type="match status" value="1"/>
</dbReference>
<keyword evidence="13" id="KW-0694">RNA-binding</keyword>
<keyword evidence="10" id="KW-0862">Zinc</keyword>
<organism evidence="22 23">
    <name type="scientific">Patiria miniata</name>
    <name type="common">Bat star</name>
    <name type="synonym">Asterina miniata</name>
    <dbReference type="NCBI Taxonomy" id="46514"/>
    <lineage>
        <taxon>Eukaryota</taxon>
        <taxon>Metazoa</taxon>
        <taxon>Echinodermata</taxon>
        <taxon>Eleutherozoa</taxon>
        <taxon>Asterozoa</taxon>
        <taxon>Asteroidea</taxon>
        <taxon>Valvatacea</taxon>
        <taxon>Valvatida</taxon>
        <taxon>Asterinidae</taxon>
        <taxon>Patiria</taxon>
    </lineage>
</organism>
<feature type="coiled-coil region" evidence="16">
    <location>
        <begin position="935"/>
        <end position="978"/>
    </location>
</feature>
<sequence length="1053" mass="117497">MAAISDDAVGISPYRSAVNEIIQNLVKKEVKRIKLLCKDFLSKSLRETGDACDIIEGLETKGVLSDKNYKLLLSILTEIQREDLKKKFLLKVNRGAGQSPEQNLHRVGNPLPTFDPVHQLETLKPPGHFAPISPQVIREGRKTLSSISGGPSPSGGQSPAGQSNTKRRTYSVDGSPISTSGVGQSTQQRSFARSSSLQNEPSRQSSHEAAYPKVRASSVHGERSAGSAHFSSPGSGFESAKKENSGNSVQGSSVDRMIGDMSLQESDQSMEASKSPGFPYDGDIKNHSPVQVGQRGSATPSRVTPGTDAHSRSRPLGMSSSHQDLGSTTRPLLNRSPNRNDPLSESRQPIWVSIPHQGQASTIWPTLDLSSDSFNDAERVSVARNPCGSSSPQQGQQSASSPSVDVSDGINRQPRATDRRQPDQRDYQREVAEMPLQGFQNHIICAPTGIGKTLTAAYICYQYWAWIEDHVPHKHFKALFINNMRHLTVQQKNAFRWYFPNKQDVQTIGEQQSFEEALKLDDAKPAVLMLTAQILLNALKSNKIDIKDLDMLIFDECHHTDLKHPYNEIMKTYLKQKQRLPSPQGVGVSGPRLPFIIGLSASLGVGSEALSQLLTLCGNMDSKGVVWILRNTTELTLHGNSPEEDEIESVATRAPNDKQFADLLQALMAQIEDLLPDMEEHILPPRGCQLYEAEVMRRLTDAQKLGNRTTAIVCTYLYEYNRTMMLYDDLRVTDGLDHLEKFHDRSRSWTAHEMQVPVEQHCHKLFDLNLAEMKRRGLAEDKNSNEKLGKLTLLLYGIFKEKPDSKGIVLLRMKEATTAVADFIKESTLLRALPCRVVPQRLVGQGDIEDGCLTEAQQKAVVESFKREDGCNVLVATDIAQEELDMPACNFVIRYNFVSNEIGTVQSKGRARAKGSKCFLIVESGSLNEKREYLNRNEVQKMKQVMEELEAMTENQRLDRIKERQNEILKKIQITEKEAEHQQYMNSLHKITIHCKKCSALVCKASELRQRGDAGHVTCTSPEFKKWVKEVRYSGPQRNRDSEMVGLFTVTTS</sequence>
<keyword evidence="6" id="KW-0479">Metal-binding</keyword>
<evidence type="ECO:0000256" key="2">
    <source>
        <dbReference type="ARBA" id="ARBA00006866"/>
    </source>
</evidence>
<dbReference type="GO" id="GO:0003724">
    <property type="term" value="F:RNA helicase activity"/>
    <property type="evidence" value="ECO:0007669"/>
    <property type="project" value="UniProtKB-EC"/>
</dbReference>
<dbReference type="InterPro" id="IPR038557">
    <property type="entry name" value="RLR_C_sf"/>
</dbReference>
<feature type="compositionally biased region" description="Polar residues" evidence="17">
    <location>
        <begin position="263"/>
        <end position="272"/>
    </location>
</feature>
<keyword evidence="7" id="KW-0547">Nucleotide-binding</keyword>
<evidence type="ECO:0000256" key="7">
    <source>
        <dbReference type="ARBA" id="ARBA00022741"/>
    </source>
</evidence>
<dbReference type="Gene3D" id="1.20.1320.30">
    <property type="match status" value="1"/>
</dbReference>
<dbReference type="GO" id="GO:0016787">
    <property type="term" value="F:hydrolase activity"/>
    <property type="evidence" value="ECO:0007669"/>
    <property type="project" value="UniProtKB-KW"/>
</dbReference>
<feature type="region of interest" description="Disordered" evidence="17">
    <location>
        <begin position="383"/>
        <end position="426"/>
    </location>
</feature>
<evidence type="ECO:0000259" key="20">
    <source>
        <dbReference type="PROSITE" id="PS51194"/>
    </source>
</evidence>
<evidence type="ECO:0000256" key="12">
    <source>
        <dbReference type="ARBA" id="ARBA00022859"/>
    </source>
</evidence>
<dbReference type="InterPro" id="IPR001650">
    <property type="entry name" value="Helicase_C-like"/>
</dbReference>
<dbReference type="InterPro" id="IPR051363">
    <property type="entry name" value="RLR_Helicase"/>
</dbReference>
<dbReference type="AlphaFoldDB" id="A0A914ADV2"/>
<feature type="region of interest" description="Disordered" evidence="17">
    <location>
        <begin position="143"/>
        <end position="350"/>
    </location>
</feature>
<dbReference type="GO" id="GO:0042981">
    <property type="term" value="P:regulation of apoptotic process"/>
    <property type="evidence" value="ECO:0007669"/>
    <property type="project" value="InterPro"/>
</dbReference>
<evidence type="ECO:0000256" key="4">
    <source>
        <dbReference type="ARBA" id="ARBA00022490"/>
    </source>
</evidence>
<feature type="domain" description="DED" evidence="18">
    <location>
        <begin position="13"/>
        <end position="90"/>
    </location>
</feature>
<dbReference type="CDD" id="cd00045">
    <property type="entry name" value="DED"/>
    <property type="match status" value="1"/>
</dbReference>
<dbReference type="GO" id="GO:0005524">
    <property type="term" value="F:ATP binding"/>
    <property type="evidence" value="ECO:0007669"/>
    <property type="project" value="UniProtKB-KW"/>
</dbReference>
<keyword evidence="5" id="KW-0399">Innate immunity</keyword>
<dbReference type="InterPro" id="IPR011029">
    <property type="entry name" value="DEATH-like_dom_sf"/>
</dbReference>
<dbReference type="Gene3D" id="1.10.533.10">
    <property type="entry name" value="Death Domain, Fas"/>
    <property type="match status" value="1"/>
</dbReference>
<dbReference type="OrthoDB" id="416741at2759"/>
<dbReference type="Proteomes" id="UP000887568">
    <property type="component" value="Unplaced"/>
</dbReference>
<dbReference type="Pfam" id="PF04851">
    <property type="entry name" value="ResIII"/>
    <property type="match status" value="1"/>
</dbReference>
<dbReference type="Pfam" id="PF01335">
    <property type="entry name" value="DED"/>
    <property type="match status" value="1"/>
</dbReference>
<name>A0A914ADV2_PATMI</name>
<dbReference type="GO" id="GO:0051607">
    <property type="term" value="P:defense response to virus"/>
    <property type="evidence" value="ECO:0007669"/>
    <property type="project" value="UniProtKB-KW"/>
</dbReference>
<dbReference type="PROSITE" id="PS51194">
    <property type="entry name" value="HELICASE_CTER"/>
    <property type="match status" value="1"/>
</dbReference>
<keyword evidence="8" id="KW-0378">Hydrolase</keyword>
<evidence type="ECO:0000256" key="3">
    <source>
        <dbReference type="ARBA" id="ARBA00012552"/>
    </source>
</evidence>
<dbReference type="EnsemblMetazoa" id="XM_038205601.1">
    <property type="protein sequence ID" value="XP_038061529.1"/>
    <property type="gene ID" value="LOC119732179"/>
</dbReference>
<dbReference type="GO" id="GO:0045087">
    <property type="term" value="P:innate immune response"/>
    <property type="evidence" value="ECO:0007669"/>
    <property type="project" value="UniProtKB-KW"/>
</dbReference>
<evidence type="ECO:0000313" key="23">
    <source>
        <dbReference type="Proteomes" id="UP000887568"/>
    </source>
</evidence>
<dbReference type="Gene3D" id="2.170.150.30">
    <property type="entry name" value="RIG-I-like receptor, C-terminal regulatory domain"/>
    <property type="match status" value="1"/>
</dbReference>
<evidence type="ECO:0000256" key="11">
    <source>
        <dbReference type="ARBA" id="ARBA00022840"/>
    </source>
</evidence>
<dbReference type="GO" id="GO:0005737">
    <property type="term" value="C:cytoplasm"/>
    <property type="evidence" value="ECO:0007669"/>
    <property type="project" value="UniProtKB-SubCell"/>
</dbReference>
<feature type="domain" description="Helicase C-terminal" evidence="20">
    <location>
        <begin position="790"/>
        <end position="950"/>
    </location>
</feature>
<dbReference type="PROSITE" id="PS50168">
    <property type="entry name" value="DED"/>
    <property type="match status" value="1"/>
</dbReference>
<evidence type="ECO:0000256" key="15">
    <source>
        <dbReference type="ARBA" id="ARBA00049390"/>
    </source>
</evidence>
<accession>A0A914ADV2</accession>
<feature type="domain" description="RLR CTR" evidence="21">
    <location>
        <begin position="976"/>
        <end position="1053"/>
    </location>
</feature>
<dbReference type="SMART" id="SM00490">
    <property type="entry name" value="HELICc"/>
    <property type="match status" value="1"/>
</dbReference>
<keyword evidence="23" id="KW-1185">Reference proteome</keyword>
<comment type="catalytic activity">
    <reaction evidence="15">
        <text>ATP + H2O = ADP + phosphate + H(+)</text>
        <dbReference type="Rhea" id="RHEA:13065"/>
        <dbReference type="ChEBI" id="CHEBI:15377"/>
        <dbReference type="ChEBI" id="CHEBI:15378"/>
        <dbReference type="ChEBI" id="CHEBI:30616"/>
        <dbReference type="ChEBI" id="CHEBI:43474"/>
        <dbReference type="ChEBI" id="CHEBI:456216"/>
        <dbReference type="EC" id="3.6.4.13"/>
    </reaction>
    <physiologicalReaction direction="left-to-right" evidence="15">
        <dbReference type="Rhea" id="RHEA:13066"/>
    </physiologicalReaction>
</comment>
<dbReference type="InterPro" id="IPR001875">
    <property type="entry name" value="DED_dom"/>
</dbReference>
<dbReference type="GO" id="GO:0046872">
    <property type="term" value="F:metal ion binding"/>
    <property type="evidence" value="ECO:0007669"/>
    <property type="project" value="UniProtKB-KW"/>
</dbReference>
<dbReference type="EC" id="3.6.4.13" evidence="3"/>
<dbReference type="InterPro" id="IPR006935">
    <property type="entry name" value="Helicase/UvrB_N"/>
</dbReference>
<dbReference type="Gene3D" id="3.40.50.300">
    <property type="entry name" value="P-loop containing nucleotide triphosphate hydrolases"/>
    <property type="match status" value="2"/>
</dbReference>